<proteinExistence type="predicted"/>
<feature type="domain" description="Conserved hypothetical protein CHP02391" evidence="1">
    <location>
        <begin position="171"/>
        <end position="283"/>
    </location>
</feature>
<gene>
    <name evidence="2" type="ORF">COW36_09390</name>
</gene>
<dbReference type="Proteomes" id="UP000231019">
    <property type="component" value="Unassembled WGS sequence"/>
</dbReference>
<name>A0A2M7G5Y5_9BACT</name>
<evidence type="ECO:0000313" key="2">
    <source>
        <dbReference type="EMBL" id="PIW17275.1"/>
    </source>
</evidence>
<evidence type="ECO:0000313" key="3">
    <source>
        <dbReference type="Proteomes" id="UP000231019"/>
    </source>
</evidence>
<organism evidence="2 3">
    <name type="scientific">bacterium (Candidatus Blackallbacteria) CG17_big_fil_post_rev_8_21_14_2_50_48_46</name>
    <dbReference type="NCBI Taxonomy" id="2014261"/>
    <lineage>
        <taxon>Bacteria</taxon>
        <taxon>Candidatus Blackallbacteria</taxon>
    </lineage>
</organism>
<dbReference type="EMBL" id="PFFQ01000025">
    <property type="protein sequence ID" value="PIW17275.1"/>
    <property type="molecule type" value="Genomic_DNA"/>
</dbReference>
<evidence type="ECO:0000259" key="1">
    <source>
        <dbReference type="Pfam" id="PF09509"/>
    </source>
</evidence>
<sequence length="286" mass="32778">MSSYQRLLSDLEEWKHRLARVTMANHMIERLGFFEFVTETPILKEIIDELPHYEVPHDQMYTDAFARPIWPDNCSNVKGQTGYLWAGITGIVDASDIQDAGRYIDRSANVPGSISAFYDYLYPPVIQYLRKRLKDKLEEQQVSNPPFVPRVLSQVEQQEITRQYLHSLTFLHPEVLSVSGDLIKDGHYRSAILDAYIHLIQNVKEKSGITDRDGVPLIQQAFGTMTPSLRISNNQDEQDGARNLFVGGVMMFRNMPAHFITDHSDPHKAIEILTFASLLFRLLDQA</sequence>
<dbReference type="NCBIfam" id="TIGR02391">
    <property type="entry name" value="hypoth_ymh"/>
    <property type="match status" value="1"/>
</dbReference>
<dbReference type="InterPro" id="IPR012654">
    <property type="entry name" value="CHP02391"/>
</dbReference>
<accession>A0A2M7G5Y5</accession>
<comment type="caution">
    <text evidence="2">The sequence shown here is derived from an EMBL/GenBank/DDBJ whole genome shotgun (WGS) entry which is preliminary data.</text>
</comment>
<reference evidence="2 3" key="1">
    <citation type="submission" date="2017-09" db="EMBL/GenBank/DDBJ databases">
        <title>Depth-based differentiation of microbial function through sediment-hosted aquifers and enrichment of novel symbionts in the deep terrestrial subsurface.</title>
        <authorList>
            <person name="Probst A.J."/>
            <person name="Ladd B."/>
            <person name="Jarett J.K."/>
            <person name="Geller-Mcgrath D.E."/>
            <person name="Sieber C.M."/>
            <person name="Emerson J.B."/>
            <person name="Anantharaman K."/>
            <person name="Thomas B.C."/>
            <person name="Malmstrom R."/>
            <person name="Stieglmeier M."/>
            <person name="Klingl A."/>
            <person name="Woyke T."/>
            <person name="Ryan C.M."/>
            <person name="Banfield J.F."/>
        </authorList>
    </citation>
    <scope>NUCLEOTIDE SEQUENCE [LARGE SCALE GENOMIC DNA]</scope>
    <source>
        <strain evidence="2">CG17_big_fil_post_rev_8_21_14_2_50_48_46</strain>
    </source>
</reference>
<protein>
    <submittedName>
        <fullName evidence="2">TIGR02391 family protein</fullName>
    </submittedName>
</protein>
<dbReference type="Pfam" id="PF09509">
    <property type="entry name" value="Hypoth_Ymh"/>
    <property type="match status" value="1"/>
</dbReference>
<dbReference type="AlphaFoldDB" id="A0A2M7G5Y5"/>